<dbReference type="FunFam" id="3.30.200.20:FF:000162">
    <property type="entry name" value="Adenine nucleotide alpha hydrolase-like domain kinase"/>
    <property type="match status" value="1"/>
</dbReference>
<dbReference type="InterPro" id="IPR008266">
    <property type="entry name" value="Tyr_kinase_AS"/>
</dbReference>
<accession>A0A1U7Z594</accession>
<dbReference type="InterPro" id="IPR000719">
    <property type="entry name" value="Prot_kinase_dom"/>
</dbReference>
<keyword evidence="2" id="KW-0067">ATP-binding</keyword>
<evidence type="ECO:0000313" key="5">
    <source>
        <dbReference type="RefSeq" id="XP_010245984.1"/>
    </source>
</evidence>
<keyword evidence="1" id="KW-0547">Nucleotide-binding</keyword>
<evidence type="ECO:0000313" key="4">
    <source>
        <dbReference type="Proteomes" id="UP000189703"/>
    </source>
</evidence>
<dbReference type="PANTHER" id="PTHR47989:SF37">
    <property type="entry name" value="INACTIVE PROTEIN KINASE SELMODRAFT_444075"/>
    <property type="match status" value="1"/>
</dbReference>
<feature type="region of interest" description="Disordered" evidence="3">
    <location>
        <begin position="278"/>
        <end position="336"/>
    </location>
</feature>
<proteinExistence type="predicted"/>
<dbReference type="GO" id="GO:0004672">
    <property type="term" value="F:protein kinase activity"/>
    <property type="evidence" value="ECO:0000318"/>
    <property type="project" value="GO_Central"/>
</dbReference>
<evidence type="ECO:0000256" key="2">
    <source>
        <dbReference type="ARBA" id="ARBA00022840"/>
    </source>
</evidence>
<dbReference type="GO" id="GO:0004713">
    <property type="term" value="F:protein tyrosine kinase activity"/>
    <property type="evidence" value="ECO:0007669"/>
    <property type="project" value="InterPro"/>
</dbReference>
<dbReference type="RefSeq" id="XP_010245984.1">
    <property type="nucleotide sequence ID" value="XM_010247682.2"/>
</dbReference>
<dbReference type="FunFam" id="1.10.510.10:FF:000298">
    <property type="entry name" value="Adenine nucleotide alpha hydrolase-like domain kinase"/>
    <property type="match status" value="1"/>
</dbReference>
<feature type="region of interest" description="Disordered" evidence="3">
    <location>
        <begin position="352"/>
        <end position="378"/>
    </location>
</feature>
<dbReference type="GeneID" id="104589380"/>
<dbReference type="AlphaFoldDB" id="A0A1U7Z594"/>
<evidence type="ECO:0000256" key="3">
    <source>
        <dbReference type="SAM" id="MobiDB-lite"/>
    </source>
</evidence>
<dbReference type="PROSITE" id="PS50011">
    <property type="entry name" value="PROTEIN_KINASE_DOM"/>
    <property type="match status" value="1"/>
</dbReference>
<feature type="compositionally biased region" description="Basic and acidic residues" evidence="3">
    <location>
        <begin position="293"/>
        <end position="302"/>
    </location>
</feature>
<dbReference type="InterPro" id="IPR001245">
    <property type="entry name" value="Ser-Thr/Tyr_kinase_cat_dom"/>
</dbReference>
<dbReference type="PANTHER" id="PTHR47989">
    <property type="entry name" value="OS01G0750732 PROTEIN"/>
    <property type="match status" value="1"/>
</dbReference>
<dbReference type="eggNOG" id="KOG1187">
    <property type="taxonomic scope" value="Eukaryota"/>
</dbReference>
<name>A0A1U7Z594_NELNU</name>
<keyword evidence="4" id="KW-1185">Reference proteome</keyword>
<dbReference type="SMART" id="SM00219">
    <property type="entry name" value="TyrKc"/>
    <property type="match status" value="1"/>
</dbReference>
<dbReference type="InterPro" id="IPR011009">
    <property type="entry name" value="Kinase-like_dom_sf"/>
</dbReference>
<dbReference type="Pfam" id="PF07714">
    <property type="entry name" value="PK_Tyr_Ser-Thr"/>
    <property type="match status" value="1"/>
</dbReference>
<feature type="compositionally biased region" description="Polar residues" evidence="3">
    <location>
        <begin position="362"/>
        <end position="378"/>
    </location>
</feature>
<sequence>MASDAVVVAVDASKEITDHALEWAVRNVVKAMDSLVLLAIVPSHGRPLSAVSRTHHSRVQQFLACLLKKWGLNYNKGGSPDQIGLYNGVHHEESSRINEVCVEMMRQLCSANNVWQVKTQVKVVPDGTVGSVARECKELQATWIILDRRLKKQGDCCLKQLDCNVVIIDKSIPKVLRSVDSQSVKKINVDRLQSGRTVGDILGISPTCSLDYNNAAATPSSLGLDSTSPDTDISCSSYSTDRDNFQATTPSTRRFRLPKSFFSRNSQLDNQDIKAKATYCSPHSKSQPLSKVSRFEIDETPRKSSASPVERSRGYSGLLKTKNVPTPNRRSADSPRLWQNLASLTQARQLLIGRRDSKDGNGNETTLSPSSPMMQRTSSIRRAMSVSIKQPPTPPPLCSVCKHNSPIFGKSPRKFSYQEIERATNGFSSANFLARGGYGSVFKGILPDGQLVAVKQHKVVGAQGASEFCSEVEVLSCAQHRNLVMLVGYCIEKEWLLVYEFACNGSLDNHLYGFNTKKLMTWNSRMKVAIGAARGLRYLHEDCRIGCIVHRDLRPSNILLTHDFEPMVGDFGLARWQADDQSAEETQVIGAFGYLAPEYMQTGLITEKADVYAFGVVLLELLSGLKATDLMRSEEEHYLSEWGHSLLEKKMISELVDPRLEGNYIEKEVECMMHAASFCLSPHPERRPRMSKVLRILEGEMPTDMACQYGELTSTPQYRRKNSYNADGPLNQNHWTQDFSASSHIIQHMQHMKLPSSTDNAQRSKDHKRKIKQTFLDKNTMERLSSHWSLDQTDKLELNNIRHICTSHY</sequence>
<dbReference type="InterPro" id="IPR020635">
    <property type="entry name" value="Tyr_kinase_cat_dom"/>
</dbReference>
<dbReference type="Gene3D" id="3.30.200.20">
    <property type="entry name" value="Phosphorylase Kinase, domain 1"/>
    <property type="match status" value="1"/>
</dbReference>
<dbReference type="Gene3D" id="1.10.510.10">
    <property type="entry name" value="Transferase(Phosphotransferase) domain 1"/>
    <property type="match status" value="1"/>
</dbReference>
<dbReference type="OrthoDB" id="1857192at2759"/>
<dbReference type="Proteomes" id="UP000189703">
    <property type="component" value="Unplaced"/>
</dbReference>
<protein>
    <submittedName>
        <fullName evidence="5">Inactive protein kinase SELMODRAFT_444075-like</fullName>
    </submittedName>
</protein>
<dbReference type="KEGG" id="nnu:104589380"/>
<dbReference type="GO" id="GO:0005524">
    <property type="term" value="F:ATP binding"/>
    <property type="evidence" value="ECO:0007669"/>
    <property type="project" value="UniProtKB-KW"/>
</dbReference>
<dbReference type="Gene3D" id="3.40.50.620">
    <property type="entry name" value="HUPs"/>
    <property type="match status" value="1"/>
</dbReference>
<organism evidence="4 5">
    <name type="scientific">Nelumbo nucifera</name>
    <name type="common">Sacred lotus</name>
    <dbReference type="NCBI Taxonomy" id="4432"/>
    <lineage>
        <taxon>Eukaryota</taxon>
        <taxon>Viridiplantae</taxon>
        <taxon>Streptophyta</taxon>
        <taxon>Embryophyta</taxon>
        <taxon>Tracheophyta</taxon>
        <taxon>Spermatophyta</taxon>
        <taxon>Magnoliopsida</taxon>
        <taxon>Proteales</taxon>
        <taxon>Nelumbonaceae</taxon>
        <taxon>Nelumbo</taxon>
    </lineage>
</organism>
<feature type="compositionally biased region" description="Polar residues" evidence="3">
    <location>
        <begin position="281"/>
        <end position="290"/>
    </location>
</feature>
<dbReference type="InterPro" id="IPR014729">
    <property type="entry name" value="Rossmann-like_a/b/a_fold"/>
</dbReference>
<dbReference type="CDD" id="cd14066">
    <property type="entry name" value="STKc_IRAK"/>
    <property type="match status" value="1"/>
</dbReference>
<dbReference type="SUPFAM" id="SSF56112">
    <property type="entry name" value="Protein kinase-like (PK-like)"/>
    <property type="match status" value="1"/>
</dbReference>
<dbReference type="PROSITE" id="PS00109">
    <property type="entry name" value="PROTEIN_KINASE_TYR"/>
    <property type="match status" value="1"/>
</dbReference>
<gene>
    <name evidence="5" type="primary">LOC104589380</name>
</gene>
<evidence type="ECO:0000256" key="1">
    <source>
        <dbReference type="ARBA" id="ARBA00022741"/>
    </source>
</evidence>
<reference evidence="5" key="1">
    <citation type="submission" date="2025-08" db="UniProtKB">
        <authorList>
            <consortium name="RefSeq"/>
        </authorList>
    </citation>
    <scope>IDENTIFICATION</scope>
</reference>
<dbReference type="OMA" id="RINEVCV"/>